<evidence type="ECO:0000313" key="2">
    <source>
        <dbReference type="Proteomes" id="UP000279457"/>
    </source>
</evidence>
<accession>A0A3N6TWE5</accession>
<dbReference type="EMBL" id="RHHM01000002">
    <property type="protein sequence ID" value="RQM39592.1"/>
    <property type="molecule type" value="Genomic_DNA"/>
</dbReference>
<evidence type="ECO:0000313" key="1">
    <source>
        <dbReference type="EMBL" id="RQM39592.1"/>
    </source>
</evidence>
<protein>
    <submittedName>
        <fullName evidence="1">Uncharacterized protein</fullName>
    </submittedName>
</protein>
<organism evidence="1 2">
    <name type="scientific">Erwinia psidii</name>
    <dbReference type="NCBI Taxonomy" id="69224"/>
    <lineage>
        <taxon>Bacteria</taxon>
        <taxon>Pseudomonadati</taxon>
        <taxon>Pseudomonadota</taxon>
        <taxon>Gammaproteobacteria</taxon>
        <taxon>Enterobacterales</taxon>
        <taxon>Erwiniaceae</taxon>
        <taxon>Erwinia</taxon>
    </lineage>
</organism>
<comment type="caution">
    <text evidence="1">The sequence shown here is derived from an EMBL/GenBank/DDBJ whole genome shotgun (WGS) entry which is preliminary data.</text>
</comment>
<dbReference type="Proteomes" id="UP000279457">
    <property type="component" value="Unassembled WGS sequence"/>
</dbReference>
<proteinExistence type="predicted"/>
<keyword evidence="2" id="KW-1185">Reference proteome</keyword>
<sequence length="65" mass="7606">MGVFCRRERLRQALVDDDQQKAHFLIRSTGLALEGHNGFFLKIFILGYFALKTNIFSDREGLFHF</sequence>
<reference evidence="1 2" key="1">
    <citation type="submission" date="2018-10" db="EMBL/GenBank/DDBJ databases">
        <title>Draft genome sequence for the type isolate of Erwinia psidii, agent causal of bacterial blight in guava (Psidium guajava) and wilt and die-back of Eucalyptus spp.</title>
        <authorList>
            <person name="Hermenegildo P.S."/>
            <person name="Santos S.A."/>
            <person name="Guimaraes L.M.S."/>
            <person name="Vidigal P.M.P."/>
            <person name="Pereira I.C."/>
            <person name="Badel J.L."/>
            <person name="Alfenas-Zerbini P."/>
            <person name="Ferreira M.A.S.V."/>
            <person name="Alfenas A.C."/>
        </authorList>
    </citation>
    <scope>NUCLEOTIDE SEQUENCE [LARGE SCALE GENOMIC DNA]</scope>
    <source>
        <strain evidence="1 2">IBSBF 435</strain>
    </source>
</reference>
<gene>
    <name evidence="1" type="ORF">EB241_03965</name>
</gene>
<dbReference type="AlphaFoldDB" id="A0A3N6TWE5"/>
<name>A0A3N6TWE5_9GAMM</name>